<dbReference type="Gene3D" id="3.20.20.80">
    <property type="entry name" value="Glycosidases"/>
    <property type="match status" value="1"/>
</dbReference>
<dbReference type="AlphaFoldDB" id="A0A7Y2LYQ6"/>
<dbReference type="InterPro" id="IPR008979">
    <property type="entry name" value="Galactose-bd-like_sf"/>
</dbReference>
<dbReference type="EMBL" id="JABEMB010000004">
    <property type="protein sequence ID" value="NNH03269.1"/>
    <property type="molecule type" value="Genomic_DNA"/>
</dbReference>
<dbReference type="SUPFAM" id="SSF51445">
    <property type="entry name" value="(Trans)glycosidases"/>
    <property type="match status" value="1"/>
</dbReference>
<dbReference type="Pfam" id="PF22633">
    <property type="entry name" value="F5_F8_type_C_2"/>
    <property type="match status" value="1"/>
</dbReference>
<dbReference type="RefSeq" id="WP_167037687.1">
    <property type="nucleotide sequence ID" value="NZ_BAAANA010000001.1"/>
</dbReference>
<dbReference type="SUPFAM" id="SSF49785">
    <property type="entry name" value="Galactose-binding domain-like"/>
    <property type="match status" value="1"/>
</dbReference>
<proteinExistence type="predicted"/>
<protein>
    <recommendedName>
        <fullName evidence="3">F5/8 type C domain-containing protein</fullName>
    </recommendedName>
</protein>
<comment type="caution">
    <text evidence="1">The sequence shown here is derived from an EMBL/GenBank/DDBJ whole genome shotgun (WGS) entry which is preliminary data.</text>
</comment>
<sequence length="1089" mass="114368">MRRGGWLAAGAATVAVVAVTATAIAVWPRHDPPAASGLGPRSSSVTAETGVCGFPGPLISQIVADRPSDAEEAQTRGWDLEVDGGGGQGIAVTADSVIISHEGDDGETVNVRYDHAGTYLGTSSYDFERDRSQPAHTNGAAAVADDGTIWAIDSYEGRRLLTAFSQDGRHSADYPVPASAETTGHPLDLHDVILVDDLEGSPALLVGEGEHTIHAFRQDGTYLGERTGLPDAVQAPFGRTSVAGMSAVPGDEGALSLQVADASTGALLLQVPFRTDGEDAAAGTTPTIQGIRGVAPGPDGDGFLLASATGIEWLDAAGIRRGLWTDGAAGLDLWETGGLAEHDGTYWVLTRGDGVDRVLTLTSDEMRSALTIPSALNASNEPILARLGVGIGAVTHREFDHFDAPDEPAVFLRTETGWGQRQGAPDVSVDVRYTVRGDPLSPSPVLQEERTVEPPIGGGETPLELPEARPGAYEVSLALVDRGSGAILSGSCLRYSVGAEDAPLDLAELPDGADWGGAGPLRGAQLAATLGVGSHRIQLDFSSLVPDPAATPSADGVDWFALPGSDTGEDGVEPTDPEAAGFADIAAAAALARREGVDLVVQVGRSGEGEWAAIDAGTWGGWVGVIAEAFERNAPEITLWSAWNEPNAVFETPSDFATLAEIPFADAVHAANPDAIVLGGNTLGFDPEWWRDSAETGVCSHIDAVAVHPYTGWNRSWEEEGFAADGGGYAELRAALGEDCGRLPIWDTESGWTSDGAAAYWAQGSDVARKLLWYSHERIAGWTYFYSEGGWGENGLSWSLIQDGSYVKPGGLAFASVSRLLADRDPGELVATGIPFAYAMRFSGRTDMVAAWTDEMRVDAVVTADGAAEALTIVDQYGARQTLPLRDGRAEITLAGSPRFILAPAGTTIGIEPVEAFGDDLLEARHVTASSTHVDADPQIVTSGTVNPYRPWRSGRLADGGLDETPTVEVALDAPTTLDRIAVATGNIVCCEAGLRDYTVSVRTADGQWRVVAEQKDQFWDRVVLFSFEPVVATAVRVEVPWTRVRGIRVLDVNFTGFAGGLPPPFMGLQTETDYVATIAAISAWAPAP</sequence>
<evidence type="ECO:0000313" key="1">
    <source>
        <dbReference type="EMBL" id="NNH03269.1"/>
    </source>
</evidence>
<evidence type="ECO:0000313" key="2">
    <source>
        <dbReference type="Proteomes" id="UP000543598"/>
    </source>
</evidence>
<dbReference type="Proteomes" id="UP000543598">
    <property type="component" value="Unassembled WGS sequence"/>
</dbReference>
<dbReference type="InterPro" id="IPR017853">
    <property type="entry name" value="GH"/>
</dbReference>
<accession>A0A7Y2LYQ6</accession>
<reference evidence="1 2" key="1">
    <citation type="submission" date="2020-05" db="EMBL/GenBank/DDBJ databases">
        <title>MicrobeNet Type strains.</title>
        <authorList>
            <person name="Nicholson A.C."/>
        </authorList>
    </citation>
    <scope>NUCLEOTIDE SEQUENCE [LARGE SCALE GENOMIC DNA]</scope>
    <source>
        <strain evidence="1 2">JCM 14282</strain>
    </source>
</reference>
<keyword evidence="2" id="KW-1185">Reference proteome</keyword>
<organism evidence="1 2">
    <name type="scientific">Microbacterium ulmi</name>
    <dbReference type="NCBI Taxonomy" id="179095"/>
    <lineage>
        <taxon>Bacteria</taxon>
        <taxon>Bacillati</taxon>
        <taxon>Actinomycetota</taxon>
        <taxon>Actinomycetes</taxon>
        <taxon>Micrococcales</taxon>
        <taxon>Microbacteriaceae</taxon>
        <taxon>Microbacterium</taxon>
    </lineage>
</organism>
<gene>
    <name evidence="1" type="ORF">HLA99_05335</name>
</gene>
<evidence type="ECO:0008006" key="3">
    <source>
        <dbReference type="Google" id="ProtNLM"/>
    </source>
</evidence>
<name>A0A7Y2LYQ6_9MICO</name>
<dbReference type="Gene3D" id="2.60.120.260">
    <property type="entry name" value="Galactose-binding domain-like"/>
    <property type="match status" value="1"/>
</dbReference>